<feature type="compositionally biased region" description="Basic and acidic residues" evidence="8">
    <location>
        <begin position="312"/>
        <end position="323"/>
    </location>
</feature>
<comment type="caution">
    <text evidence="10">The sequence shown here is derived from an EMBL/GenBank/DDBJ whole genome shotgun (WGS) entry which is preliminary data.</text>
</comment>
<keyword evidence="6 9" id="KW-0472">Membrane</keyword>
<feature type="compositionally biased region" description="Basic and acidic residues" evidence="8">
    <location>
        <begin position="358"/>
        <end position="389"/>
    </location>
</feature>
<feature type="transmembrane region" description="Helical" evidence="9">
    <location>
        <begin position="631"/>
        <end position="652"/>
    </location>
</feature>
<dbReference type="CDD" id="cd11496">
    <property type="entry name" value="SLC6sbd-TauT-like"/>
    <property type="match status" value="1"/>
</dbReference>
<feature type="transmembrane region" description="Helical" evidence="9">
    <location>
        <begin position="771"/>
        <end position="793"/>
    </location>
</feature>
<feature type="region of interest" description="Disordered" evidence="8">
    <location>
        <begin position="84"/>
        <end position="220"/>
    </location>
</feature>
<dbReference type="PANTHER" id="PTHR11616:SF20">
    <property type="entry name" value="SODIUM- AND CHLORIDE-DEPENDENT BETAINE TRANSPORTER"/>
    <property type="match status" value="1"/>
</dbReference>
<evidence type="ECO:0000256" key="3">
    <source>
        <dbReference type="ARBA" id="ARBA00022692"/>
    </source>
</evidence>
<dbReference type="NCBIfam" id="NF037979">
    <property type="entry name" value="Na_transp"/>
    <property type="match status" value="1"/>
</dbReference>
<evidence type="ECO:0000313" key="10">
    <source>
        <dbReference type="EMBL" id="KAK6738948.1"/>
    </source>
</evidence>
<feature type="transmembrane region" description="Helical" evidence="9">
    <location>
        <begin position="505"/>
        <end position="532"/>
    </location>
</feature>
<comment type="subcellular location">
    <subcellularLocation>
        <location evidence="1">Membrane</location>
        <topology evidence="1">Multi-pass membrane protein</topology>
    </subcellularLocation>
</comment>
<keyword evidence="2 7" id="KW-0813">Transport</keyword>
<keyword evidence="5 9" id="KW-1133">Transmembrane helix</keyword>
<feature type="region of interest" description="Disordered" evidence="8">
    <location>
        <begin position="281"/>
        <end position="424"/>
    </location>
</feature>
<gene>
    <name evidence="10" type="primary">Necator_chrII.g8612</name>
    <name evidence="10" type="ORF">RB195_020817</name>
</gene>
<feature type="transmembrane region" description="Helical" evidence="9">
    <location>
        <begin position="712"/>
        <end position="734"/>
    </location>
</feature>
<dbReference type="InterPro" id="IPR000175">
    <property type="entry name" value="Na/ntran_symport"/>
</dbReference>
<keyword evidence="4 7" id="KW-0769">Symport</keyword>
<dbReference type="InterPro" id="IPR037272">
    <property type="entry name" value="SNS_sf"/>
</dbReference>
<feature type="transmembrane region" description="Helical" evidence="9">
    <location>
        <begin position="886"/>
        <end position="911"/>
    </location>
</feature>
<evidence type="ECO:0000256" key="4">
    <source>
        <dbReference type="ARBA" id="ARBA00022847"/>
    </source>
</evidence>
<evidence type="ECO:0000256" key="9">
    <source>
        <dbReference type="SAM" id="Phobius"/>
    </source>
</evidence>
<evidence type="ECO:0000256" key="7">
    <source>
        <dbReference type="RuleBase" id="RU003732"/>
    </source>
</evidence>
<feature type="compositionally biased region" description="Basic and acidic residues" evidence="8">
    <location>
        <begin position="338"/>
        <end position="347"/>
    </location>
</feature>
<dbReference type="PANTHER" id="PTHR11616">
    <property type="entry name" value="SODIUM/CHLORIDE DEPENDENT TRANSPORTER"/>
    <property type="match status" value="1"/>
</dbReference>
<sequence>MADHTGSADLLVGLRHFVFTREAGQLVSCVASSNHSRAKRAWIDEDYRVCELLFFPNSLVYSTIGLSSVEQWMRDEIDDQEYHADQFSRRSNSLRTKATEGAQSRRKSLSGEPELLTDEEKRSKKTSSGELPVQTPPVGTSTRKKRVSQSRPPHHSPYIAQSDLDVEVPDQAKGTHPVKSGEYPRNVTQKPNVQADVQPRSSKSGTGLKQRSPVLKTASDRSWARVESTWSNAAARDRHLRSLLHERLGALKLTETYPKRSTIDRVVRDRRLDSPFNTEYEFFQDRNVPGSTTPTPRIQPKTPLESAPSSAADRKINVSKESSKVGMESAPPSVIDQKPSKETKKSSFESAPPSHSEPPTKPDQELKEEATPPSTKETEPPPKKSEETKIVVGGLPTMGREGHEPLPTEEVHISTSKQEEEPDRGQWTGKFDFLMSMIAYAVGLGNVWRFPYLCFKNGGGSFLVVYAIFFCLAAVPIFIMEVTIGQYLQKGAMEMWRMCPIFKGVGIGNVVIAFMCIAYFCVIVSWAIFYMISSFNSVFPWESCDNYWNDFTCVTGKESASALAKLTRNLTRTGLKTQTSVEQFWENRVLQQTSSIEDFGSIQWELLAIMFLAWLIVYFALWKGITQARKFVYFCALFPYFLLFVLLCRGLTLEGAGRGIYYYLKPNLTRLSDTTVWKDAGTQVFYSYGVGFGALIALGSHNKFNHNCFRDAFIMCIINGSTSILAGFVVFSILGYMSVIAQKDIADIVKPGVGLAFLAYPEVASNLPAKQIWSCLFFLMITILGLDSQVCMMEGLFTALEDSFPFILRKHKKVSLAVTCLIFFILGIPMVTNAGAYWLTLVDNYGASGYALLFVVFFEVVGLSWGFGAEKIRVALKEMIGVRLSYIWIIVWKYAAPATSLVLFFFCVIYYHPIKYPTGEDYPVWANAFGFFLSSCSMIVIPGYALYYLLFTNKHMSIRERFAKGIRAPEIIQTGRPVTNGEELRFLDEKH</sequence>
<name>A0ABR1CMT2_NECAM</name>
<feature type="transmembrane region" description="Helical" evidence="9">
    <location>
        <begin position="463"/>
        <end position="484"/>
    </location>
</feature>
<dbReference type="Pfam" id="PF00209">
    <property type="entry name" value="SNF"/>
    <property type="match status" value="1"/>
</dbReference>
<protein>
    <recommendedName>
        <fullName evidence="7">Transporter</fullName>
    </recommendedName>
</protein>
<feature type="compositionally biased region" description="Basic and acidic residues" evidence="8">
    <location>
        <begin position="400"/>
        <end position="412"/>
    </location>
</feature>
<dbReference type="Proteomes" id="UP001303046">
    <property type="component" value="Unassembled WGS sequence"/>
</dbReference>
<feature type="transmembrane region" description="Helical" evidence="9">
    <location>
        <begin position="931"/>
        <end position="951"/>
    </location>
</feature>
<comment type="similarity">
    <text evidence="7">Belongs to the sodium:neurotransmitter symporter (SNF) (TC 2.A.22) family.</text>
</comment>
<feature type="transmembrane region" description="Helical" evidence="9">
    <location>
        <begin position="845"/>
        <end position="865"/>
    </location>
</feature>
<feature type="compositionally biased region" description="Polar residues" evidence="8">
    <location>
        <begin position="199"/>
        <end position="209"/>
    </location>
</feature>
<dbReference type="PROSITE" id="PS50267">
    <property type="entry name" value="NA_NEUROTRAN_SYMP_3"/>
    <property type="match status" value="1"/>
</dbReference>
<evidence type="ECO:0000256" key="5">
    <source>
        <dbReference type="ARBA" id="ARBA00022989"/>
    </source>
</evidence>
<feature type="compositionally biased region" description="Basic residues" evidence="8">
    <location>
        <begin position="142"/>
        <end position="154"/>
    </location>
</feature>
<dbReference type="PRINTS" id="PR00176">
    <property type="entry name" value="NANEUSMPORT"/>
</dbReference>
<dbReference type="SUPFAM" id="SSF161070">
    <property type="entry name" value="SNF-like"/>
    <property type="match status" value="1"/>
</dbReference>
<organism evidence="10 11">
    <name type="scientific">Necator americanus</name>
    <name type="common">Human hookworm</name>
    <dbReference type="NCBI Taxonomy" id="51031"/>
    <lineage>
        <taxon>Eukaryota</taxon>
        <taxon>Metazoa</taxon>
        <taxon>Ecdysozoa</taxon>
        <taxon>Nematoda</taxon>
        <taxon>Chromadorea</taxon>
        <taxon>Rhabditida</taxon>
        <taxon>Rhabditina</taxon>
        <taxon>Rhabditomorpha</taxon>
        <taxon>Strongyloidea</taxon>
        <taxon>Ancylostomatidae</taxon>
        <taxon>Bunostominae</taxon>
        <taxon>Necator</taxon>
    </lineage>
</organism>
<evidence type="ECO:0000256" key="2">
    <source>
        <dbReference type="ARBA" id="ARBA00022448"/>
    </source>
</evidence>
<reference evidence="10 11" key="1">
    <citation type="submission" date="2023-08" db="EMBL/GenBank/DDBJ databases">
        <title>A Necator americanus chromosomal reference genome.</title>
        <authorList>
            <person name="Ilik V."/>
            <person name="Petrzelkova K.J."/>
            <person name="Pardy F."/>
            <person name="Fuh T."/>
            <person name="Niatou-Singa F.S."/>
            <person name="Gouil Q."/>
            <person name="Baker L."/>
            <person name="Ritchie M.E."/>
            <person name="Jex A.R."/>
            <person name="Gazzola D."/>
            <person name="Li H."/>
            <person name="Toshio Fujiwara R."/>
            <person name="Zhan B."/>
            <person name="Aroian R.V."/>
            <person name="Pafco B."/>
            <person name="Schwarz E.M."/>
        </authorList>
    </citation>
    <scope>NUCLEOTIDE SEQUENCE [LARGE SCALE GENOMIC DNA]</scope>
    <source>
        <strain evidence="10 11">Aroian</strain>
        <tissue evidence="10">Whole animal</tissue>
    </source>
</reference>
<evidence type="ECO:0000256" key="8">
    <source>
        <dbReference type="SAM" id="MobiDB-lite"/>
    </source>
</evidence>
<accession>A0ABR1CMT2</accession>
<feature type="transmembrane region" description="Helical" evidence="9">
    <location>
        <begin position="680"/>
        <end position="700"/>
    </location>
</feature>
<keyword evidence="3 7" id="KW-0812">Transmembrane</keyword>
<evidence type="ECO:0000256" key="1">
    <source>
        <dbReference type="ARBA" id="ARBA00004141"/>
    </source>
</evidence>
<dbReference type="EMBL" id="JAVFWL010000002">
    <property type="protein sequence ID" value="KAK6738948.1"/>
    <property type="molecule type" value="Genomic_DNA"/>
</dbReference>
<proteinExistence type="inferred from homology"/>
<evidence type="ECO:0000313" key="11">
    <source>
        <dbReference type="Proteomes" id="UP001303046"/>
    </source>
</evidence>
<feature type="transmembrane region" description="Helical" evidence="9">
    <location>
        <begin position="814"/>
        <end position="839"/>
    </location>
</feature>
<keyword evidence="11" id="KW-1185">Reference proteome</keyword>
<feature type="transmembrane region" description="Helical" evidence="9">
    <location>
        <begin position="602"/>
        <end position="622"/>
    </location>
</feature>
<dbReference type="PROSITE" id="PS00610">
    <property type="entry name" value="NA_NEUROTRAN_SYMP_1"/>
    <property type="match status" value="1"/>
</dbReference>
<evidence type="ECO:0000256" key="6">
    <source>
        <dbReference type="ARBA" id="ARBA00023136"/>
    </source>
</evidence>